<organism evidence="4 5">
    <name type="scientific">Nicoliella spurrieriana</name>
    <dbReference type="NCBI Taxonomy" id="2925830"/>
    <lineage>
        <taxon>Bacteria</taxon>
        <taxon>Bacillati</taxon>
        <taxon>Bacillota</taxon>
        <taxon>Bacilli</taxon>
        <taxon>Lactobacillales</taxon>
        <taxon>Lactobacillaceae</taxon>
        <taxon>Nicoliella</taxon>
    </lineage>
</organism>
<dbReference type="PANTHER" id="PTHR10908">
    <property type="entry name" value="SEROTONIN N-ACETYLTRANSFERASE"/>
    <property type="match status" value="1"/>
</dbReference>
<dbReference type="PROSITE" id="PS51186">
    <property type="entry name" value="GNAT"/>
    <property type="match status" value="1"/>
</dbReference>
<feature type="domain" description="N-acetyltransferase" evidence="3">
    <location>
        <begin position="4"/>
        <end position="163"/>
    </location>
</feature>
<dbReference type="RefSeq" id="WP_260116675.1">
    <property type="nucleotide sequence ID" value="NZ_CP093361.1"/>
</dbReference>
<dbReference type="Gene3D" id="3.40.630.30">
    <property type="match status" value="1"/>
</dbReference>
<evidence type="ECO:0000313" key="4">
    <source>
        <dbReference type="EMBL" id="UQS86874.1"/>
    </source>
</evidence>
<dbReference type="KEGG" id="lbe:MOO44_08425"/>
<dbReference type="GO" id="GO:0008080">
    <property type="term" value="F:N-acetyltransferase activity"/>
    <property type="evidence" value="ECO:0007669"/>
    <property type="project" value="UniProtKB-ARBA"/>
</dbReference>
<proteinExistence type="predicted"/>
<keyword evidence="1" id="KW-0808">Transferase</keyword>
<dbReference type="PANTHER" id="PTHR10908:SF0">
    <property type="entry name" value="SEROTONIN N-ACETYLTRANSFERASE"/>
    <property type="match status" value="1"/>
</dbReference>
<evidence type="ECO:0000313" key="5">
    <source>
        <dbReference type="Proteomes" id="UP000831181"/>
    </source>
</evidence>
<dbReference type="InterPro" id="IPR051635">
    <property type="entry name" value="SNAT-like"/>
</dbReference>
<evidence type="ECO:0000259" key="3">
    <source>
        <dbReference type="PROSITE" id="PS51186"/>
    </source>
</evidence>
<dbReference type="InterPro" id="IPR000182">
    <property type="entry name" value="GNAT_dom"/>
</dbReference>
<evidence type="ECO:0000256" key="1">
    <source>
        <dbReference type="ARBA" id="ARBA00022679"/>
    </source>
</evidence>
<name>A0A976RSC0_9LACO</name>
<dbReference type="SUPFAM" id="SSF55729">
    <property type="entry name" value="Acyl-CoA N-acyltransferases (Nat)"/>
    <property type="match status" value="1"/>
</dbReference>
<keyword evidence="5" id="KW-1185">Reference proteome</keyword>
<sequence>MDQITFRNAQMNDLNALMQIERTGFSPAEAASEIAMRERIAKLSDTFIVAINAGQLVGFVVGAAYDRRYLDDALYEKSTPNQPTDHYQTVLSIAVLPSERGHGIASELLGRIEMVAKRSNRLAVTLTCLQRLIPFYERNGFVNEGESESSHAGEVWYNMVKPI</sequence>
<dbReference type="EMBL" id="CP093361">
    <property type="protein sequence ID" value="UQS86874.1"/>
    <property type="molecule type" value="Genomic_DNA"/>
</dbReference>
<accession>A0A976RSC0</accession>
<keyword evidence="2" id="KW-0012">Acyltransferase</keyword>
<dbReference type="Proteomes" id="UP000831181">
    <property type="component" value="Chromosome"/>
</dbReference>
<dbReference type="CDD" id="cd04301">
    <property type="entry name" value="NAT_SF"/>
    <property type="match status" value="1"/>
</dbReference>
<gene>
    <name evidence="4" type="ORF">MOO44_08425</name>
</gene>
<protein>
    <submittedName>
        <fullName evidence="4">GNAT family N-acetyltransferase</fullName>
    </submittedName>
</protein>
<evidence type="ECO:0000256" key="2">
    <source>
        <dbReference type="ARBA" id="ARBA00023315"/>
    </source>
</evidence>
<dbReference type="InterPro" id="IPR016181">
    <property type="entry name" value="Acyl_CoA_acyltransferase"/>
</dbReference>
<dbReference type="AlphaFoldDB" id="A0A976RSC0"/>
<dbReference type="Pfam" id="PF00583">
    <property type="entry name" value="Acetyltransf_1"/>
    <property type="match status" value="1"/>
</dbReference>
<reference evidence="4" key="1">
    <citation type="journal article" date="2022" name="Int. J. Syst. Evol. Microbiol.">
        <title>Apilactobacillus apisilvae sp. nov., Nicolia spurrieriana gen. nov. sp. nov., Bombilactobacillus folatiphilus sp. nov. and Bombilactobacillus thymidiniphilus sp. nov., four new lactic acid bacterial isolates from stingless bees Tetragonula carbonaria and Austroplebeia australis.</title>
        <authorList>
            <person name="Oliphant S.A."/>
            <person name="Watson-Haigh N.S."/>
            <person name="Sumby K.M."/>
            <person name="Gardner J."/>
            <person name="Groom S."/>
            <person name="Jiranek V."/>
        </authorList>
    </citation>
    <scope>NUCLEOTIDE SEQUENCE</scope>
    <source>
        <strain evidence="4">SGEP1_A5</strain>
    </source>
</reference>